<dbReference type="InterPro" id="IPR001387">
    <property type="entry name" value="Cro/C1-type_HTH"/>
</dbReference>
<gene>
    <name evidence="3" type="ORF">CTER_0218</name>
</gene>
<dbReference type="SMART" id="SM00530">
    <property type="entry name" value="HTH_XRE"/>
    <property type="match status" value="1"/>
</dbReference>
<dbReference type="STRING" id="1195236.CTER_0218"/>
<dbReference type="InterPro" id="IPR010982">
    <property type="entry name" value="Lambda_DNA-bd_dom_sf"/>
</dbReference>
<dbReference type="eggNOG" id="COG1396">
    <property type="taxonomic scope" value="Bacteria"/>
</dbReference>
<dbReference type="GO" id="GO:0003700">
    <property type="term" value="F:DNA-binding transcription factor activity"/>
    <property type="evidence" value="ECO:0007669"/>
    <property type="project" value="TreeGrafter"/>
</dbReference>
<dbReference type="SUPFAM" id="SSF47413">
    <property type="entry name" value="lambda repressor-like DNA-binding domains"/>
    <property type="match status" value="1"/>
</dbReference>
<feature type="domain" description="HTH cro/C1-type" evidence="2">
    <location>
        <begin position="9"/>
        <end position="62"/>
    </location>
</feature>
<dbReference type="SUPFAM" id="SSF48452">
    <property type="entry name" value="TPR-like"/>
    <property type="match status" value="2"/>
</dbReference>
<dbReference type="RefSeq" id="WP_004623536.1">
    <property type="nucleotide sequence ID" value="NZ_AORV01000015.1"/>
</dbReference>
<protein>
    <submittedName>
        <fullName evidence="3">Helix-turn-helix protein</fullName>
    </submittedName>
</protein>
<dbReference type="PANTHER" id="PTHR46797">
    <property type="entry name" value="HTH-TYPE TRANSCRIPTIONAL REGULATOR"/>
    <property type="match status" value="1"/>
</dbReference>
<accession>S0FNC1</accession>
<reference evidence="3 4" key="1">
    <citation type="journal article" date="2013" name="Genome Announc.">
        <title>Draft Genome Sequence of the Cellulolytic, Mesophilic, Anaerobic Bacterium Clostridium termitidis Strain CT1112 (DSM 5398).</title>
        <authorList>
            <person name="Lal S."/>
            <person name="Ramachandran U."/>
            <person name="Zhang X."/>
            <person name="Munir R."/>
            <person name="Sparling R."/>
            <person name="Levin D.B."/>
        </authorList>
    </citation>
    <scope>NUCLEOTIDE SEQUENCE [LARGE SCALE GENOMIC DNA]</scope>
    <source>
        <strain evidence="3 4">CT1112</strain>
    </source>
</reference>
<evidence type="ECO:0000313" key="3">
    <source>
        <dbReference type="EMBL" id="EMS73745.1"/>
    </source>
</evidence>
<evidence type="ECO:0000313" key="4">
    <source>
        <dbReference type="Proteomes" id="UP000014155"/>
    </source>
</evidence>
<organism evidence="3 4">
    <name type="scientific">Ruminiclostridium cellobioparum subsp. termitidis CT1112</name>
    <dbReference type="NCBI Taxonomy" id="1195236"/>
    <lineage>
        <taxon>Bacteria</taxon>
        <taxon>Bacillati</taxon>
        <taxon>Bacillota</taxon>
        <taxon>Clostridia</taxon>
        <taxon>Eubacteriales</taxon>
        <taxon>Oscillospiraceae</taxon>
        <taxon>Ruminiclostridium</taxon>
    </lineage>
</organism>
<keyword evidence="1" id="KW-0238">DNA-binding</keyword>
<dbReference type="eggNOG" id="COG0457">
    <property type="taxonomic scope" value="Bacteria"/>
</dbReference>
<dbReference type="Proteomes" id="UP000014155">
    <property type="component" value="Unassembled WGS sequence"/>
</dbReference>
<evidence type="ECO:0000259" key="2">
    <source>
        <dbReference type="PROSITE" id="PS50943"/>
    </source>
</evidence>
<dbReference type="GO" id="GO:0005829">
    <property type="term" value="C:cytosol"/>
    <property type="evidence" value="ECO:0007669"/>
    <property type="project" value="TreeGrafter"/>
</dbReference>
<dbReference type="InterPro" id="IPR011990">
    <property type="entry name" value="TPR-like_helical_dom_sf"/>
</dbReference>
<dbReference type="CDD" id="cd00093">
    <property type="entry name" value="HTH_XRE"/>
    <property type="match status" value="1"/>
</dbReference>
<dbReference type="Gene3D" id="1.10.260.40">
    <property type="entry name" value="lambda repressor-like DNA-binding domains"/>
    <property type="match status" value="1"/>
</dbReference>
<dbReference type="PATRIC" id="fig|1195236.3.peg.520"/>
<dbReference type="PROSITE" id="PS50943">
    <property type="entry name" value="HTH_CROC1"/>
    <property type="match status" value="1"/>
</dbReference>
<keyword evidence="4" id="KW-1185">Reference proteome</keyword>
<comment type="caution">
    <text evidence="3">The sequence shown here is derived from an EMBL/GenBank/DDBJ whole genome shotgun (WGS) entry which is preliminary data.</text>
</comment>
<sequence>MINKAGEKIKALRKAHKMTQSELAGNELTKSMLSQIENNISNPSFKTLQYLADRLGKPVSYFLEENYVESGKQDRSVYEDTVILTEINRLIDSDQLELAQKQLADVPENNLTGFFNKKTYADLLLKLGSKLNSSGRIEESRACLNKSIKQYVSANLYVEAAKAYVELAFSFYRQFDYQECLKLSEKAFELYDKEINKEPLFEIELYYYKILVLFAVGDMKSASDAISKTIELSSRTSVYFKTGELYRLNAIFNYLSSDRELYRINLDKSKQYAEFTEDNVCIAKIYTVEAYFSLEENNWERALEYSEKIKFCLGRETYIYHLVRGRALFQAGSCRQAYESIVKVDYPSGETHRFDYLNMWSAKVYEGLILNKLGRYAEAVEAVKYGIEKMSIFKESKFLLNAYKALSDIYSEAGDFKNAFTALKIANELQEKVNNGSILF</sequence>
<dbReference type="EMBL" id="AORV01000015">
    <property type="protein sequence ID" value="EMS73745.1"/>
    <property type="molecule type" value="Genomic_DNA"/>
</dbReference>
<dbReference type="PANTHER" id="PTHR46797:SF1">
    <property type="entry name" value="METHYLPHOSPHONATE SYNTHASE"/>
    <property type="match status" value="1"/>
</dbReference>
<name>S0FNC1_RUMCE</name>
<dbReference type="GO" id="GO:0003677">
    <property type="term" value="F:DNA binding"/>
    <property type="evidence" value="ECO:0007669"/>
    <property type="project" value="UniProtKB-KW"/>
</dbReference>
<proteinExistence type="predicted"/>
<dbReference type="SMART" id="SM00028">
    <property type="entry name" value="TPR"/>
    <property type="match status" value="5"/>
</dbReference>
<dbReference type="InterPro" id="IPR019734">
    <property type="entry name" value="TPR_rpt"/>
</dbReference>
<dbReference type="AlphaFoldDB" id="S0FNC1"/>
<dbReference type="Pfam" id="PF01381">
    <property type="entry name" value="HTH_3"/>
    <property type="match status" value="1"/>
</dbReference>
<evidence type="ECO:0000256" key="1">
    <source>
        <dbReference type="ARBA" id="ARBA00023125"/>
    </source>
</evidence>
<dbReference type="InterPro" id="IPR050807">
    <property type="entry name" value="TransReg_Diox_bact_type"/>
</dbReference>
<dbReference type="Gene3D" id="1.25.40.10">
    <property type="entry name" value="Tetratricopeptide repeat domain"/>
    <property type="match status" value="2"/>
</dbReference>